<sequence>MMIYYLTYLAAGVLLGLAVLPWKQRLGSREGVLLWLLAWACFWPYLLLYAAWQGLKAYRAAWWAYTGHKHQ</sequence>
<evidence type="ECO:0000313" key="2">
    <source>
        <dbReference type="EMBL" id="KCV31105.1"/>
    </source>
</evidence>
<keyword evidence="1" id="KW-1133">Transmembrane helix</keyword>
<proteinExistence type="predicted"/>
<reference evidence="2 3" key="1">
    <citation type="submission" date="2014-03" db="EMBL/GenBank/DDBJ databases">
        <title>Genome sequence of Bordetella bronchiseptica.</title>
        <authorList>
            <person name="Harvill E."/>
            <person name="Goodfield L.L."/>
            <person name="Ivanov Y.V."/>
            <person name="Meyer J.A."/>
            <person name="Muse S.J."/>
            <person name="Jacobs N."/>
            <person name="Bendor L."/>
            <person name="Smallridge W.E."/>
            <person name="Brinkac L.M."/>
            <person name="Sanka R."/>
            <person name="Kim M."/>
            <person name="Losada L."/>
        </authorList>
    </citation>
    <scope>NUCLEOTIDE SEQUENCE [LARGE SCALE GENOMIC DNA]</scope>
    <source>
        <strain evidence="2 3">00-P-2796</strain>
    </source>
</reference>
<evidence type="ECO:0000313" key="3">
    <source>
        <dbReference type="Proteomes" id="UP000025756"/>
    </source>
</evidence>
<accession>A0ABR4R9P7</accession>
<protein>
    <submittedName>
        <fullName evidence="2">N-acetyltransferase YedL</fullName>
    </submittedName>
</protein>
<dbReference type="EMBL" id="JGWH01000173">
    <property type="protein sequence ID" value="KCV31105.1"/>
    <property type="molecule type" value="Genomic_DNA"/>
</dbReference>
<keyword evidence="1" id="KW-0812">Transmembrane</keyword>
<name>A0ABR4R9P7_BORBO</name>
<keyword evidence="3" id="KW-1185">Reference proteome</keyword>
<dbReference type="Proteomes" id="UP000025756">
    <property type="component" value="Unassembled WGS sequence"/>
</dbReference>
<dbReference type="RefSeq" id="WP_015973946.1">
    <property type="nucleotide sequence ID" value="NZ_JGWH01000173.1"/>
</dbReference>
<gene>
    <name evidence="2" type="ORF">L490_1453</name>
</gene>
<keyword evidence="1" id="KW-0472">Membrane</keyword>
<evidence type="ECO:0000256" key="1">
    <source>
        <dbReference type="SAM" id="Phobius"/>
    </source>
</evidence>
<comment type="caution">
    <text evidence="2">The sequence shown here is derived from an EMBL/GenBank/DDBJ whole genome shotgun (WGS) entry which is preliminary data.</text>
</comment>
<feature type="transmembrane region" description="Helical" evidence="1">
    <location>
        <begin position="31"/>
        <end position="52"/>
    </location>
</feature>
<organism evidence="2 3">
    <name type="scientific">Bordetella bronchiseptica 00-P-2796</name>
    <dbReference type="NCBI Taxonomy" id="1331199"/>
    <lineage>
        <taxon>Bacteria</taxon>
        <taxon>Pseudomonadati</taxon>
        <taxon>Pseudomonadota</taxon>
        <taxon>Betaproteobacteria</taxon>
        <taxon>Burkholderiales</taxon>
        <taxon>Alcaligenaceae</taxon>
        <taxon>Bordetella</taxon>
    </lineage>
</organism>